<evidence type="ECO:0000313" key="6">
    <source>
        <dbReference type="EMBL" id="OLP97608.1"/>
    </source>
</evidence>
<dbReference type="Proteomes" id="UP000186817">
    <property type="component" value="Unassembled WGS sequence"/>
</dbReference>
<comment type="caution">
    <text evidence="6">The sequence shown here is derived from an EMBL/GenBank/DDBJ whole genome shotgun (WGS) entry which is preliminary data.</text>
</comment>
<keyword evidence="4" id="KW-1133">Transmembrane helix</keyword>
<keyword evidence="7" id="KW-1185">Reference proteome</keyword>
<organism evidence="6 7">
    <name type="scientific">Symbiodinium microadriaticum</name>
    <name type="common">Dinoflagellate</name>
    <name type="synonym">Zooxanthella microadriatica</name>
    <dbReference type="NCBI Taxonomy" id="2951"/>
    <lineage>
        <taxon>Eukaryota</taxon>
        <taxon>Sar</taxon>
        <taxon>Alveolata</taxon>
        <taxon>Dinophyceae</taxon>
        <taxon>Suessiales</taxon>
        <taxon>Symbiodiniaceae</taxon>
        <taxon>Symbiodinium</taxon>
    </lineage>
</organism>
<dbReference type="PANTHER" id="PTHR16119:SF17">
    <property type="entry name" value="TRANSMEMBRANE PROTEIN 144"/>
    <property type="match status" value="1"/>
</dbReference>
<keyword evidence="3" id="KW-0812">Transmembrane</keyword>
<dbReference type="GO" id="GO:0015144">
    <property type="term" value="F:carbohydrate transmembrane transporter activity"/>
    <property type="evidence" value="ECO:0007669"/>
    <property type="project" value="InterPro"/>
</dbReference>
<dbReference type="GO" id="GO:0016020">
    <property type="term" value="C:membrane"/>
    <property type="evidence" value="ECO:0007669"/>
    <property type="project" value="UniProtKB-SubCell"/>
</dbReference>
<dbReference type="EMBL" id="LSRX01000427">
    <property type="protein sequence ID" value="OLP97608.1"/>
    <property type="molecule type" value="Genomic_DNA"/>
</dbReference>
<dbReference type="InterPro" id="IPR012435">
    <property type="entry name" value="TMEM144"/>
</dbReference>
<evidence type="ECO:0000313" key="7">
    <source>
        <dbReference type="Proteomes" id="UP000186817"/>
    </source>
</evidence>
<keyword evidence="5" id="KW-0472">Membrane</keyword>
<dbReference type="Pfam" id="PF07857">
    <property type="entry name" value="TMEM144"/>
    <property type="match status" value="1"/>
</dbReference>
<name>A0A1Q9DR40_SYMMI</name>
<dbReference type="PANTHER" id="PTHR16119">
    <property type="entry name" value="TRANSMEMBRANE PROTEIN 144"/>
    <property type="match status" value="1"/>
</dbReference>
<protein>
    <submittedName>
        <fullName evidence="6">Uncharacterized protein</fullName>
    </submittedName>
</protein>
<evidence type="ECO:0000256" key="1">
    <source>
        <dbReference type="ARBA" id="ARBA00004141"/>
    </source>
</evidence>
<evidence type="ECO:0000256" key="2">
    <source>
        <dbReference type="ARBA" id="ARBA00005731"/>
    </source>
</evidence>
<evidence type="ECO:0000256" key="5">
    <source>
        <dbReference type="ARBA" id="ARBA00023136"/>
    </source>
</evidence>
<comment type="subcellular location">
    <subcellularLocation>
        <location evidence="1">Membrane</location>
        <topology evidence="1">Multi-pass membrane protein</topology>
    </subcellularLocation>
</comment>
<evidence type="ECO:0000256" key="3">
    <source>
        <dbReference type="ARBA" id="ARBA00022692"/>
    </source>
</evidence>
<dbReference type="AlphaFoldDB" id="A0A1Q9DR40"/>
<dbReference type="InterPro" id="IPR010651">
    <property type="entry name" value="Sugar_transport"/>
</dbReference>
<accession>A0A1Q9DR40</accession>
<reference evidence="6 7" key="1">
    <citation type="submission" date="2016-02" db="EMBL/GenBank/DDBJ databases">
        <title>Genome analysis of coral dinoflagellate symbionts highlights evolutionary adaptations to a symbiotic lifestyle.</title>
        <authorList>
            <person name="Aranda M."/>
            <person name="Li Y."/>
            <person name="Liew Y.J."/>
            <person name="Baumgarten S."/>
            <person name="Simakov O."/>
            <person name="Wilson M."/>
            <person name="Piel J."/>
            <person name="Ashoor H."/>
            <person name="Bougouffa S."/>
            <person name="Bajic V.B."/>
            <person name="Ryu T."/>
            <person name="Ravasi T."/>
            <person name="Bayer T."/>
            <person name="Micklem G."/>
            <person name="Kim H."/>
            <person name="Bhak J."/>
            <person name="Lajeunesse T.C."/>
            <person name="Voolstra C.R."/>
        </authorList>
    </citation>
    <scope>NUCLEOTIDE SEQUENCE [LARGE SCALE GENOMIC DNA]</scope>
    <source>
        <strain evidence="6 7">CCMP2467</strain>
    </source>
</reference>
<sequence length="700" mass="76640">MKSLQLVMMLCVLLLQHGMGDEDVFPVHLMLQAAVGQEADRVQASCVPDAAAARWREGFTAAVETMMQKTKRTMQLGLASLARGVLMLLEESASCGDLVTFQQLKGQAKRLEVLASTRSLAGLDASVKYEPLKSLTVGGVDVHIELNALLVAWQMNRGPKEVGSTLAKFLADFSEDDAVQAGEVPDVPEEPVAAVQHRPGSLQRKGRFWTTMLNQALSRLSVAGDRPIVDACISDDLAGFHADRFDEAFGRMMQKTQRSMQAGLRLLATTVQALLATLEEGGHCPQLHSSQGVDRLRLSANRLETLVGTRSLINPGVKVKYEAMQMLTVGGLDVHLELNKLIGAWISDNRAEQVGDGLAEFFEDFNAKEETEQDTSNGQESMQDPELVRMMLDAVAAAGEGEVVNCFKIGQLEAFAHQVEGSLEHMLKKRRKTMQQGLRELADAVSKLFTSLPAECRELPGARAILQGASKLRKLTRMTLVDYGAYIKYEALKSLEVGGVAVHAELNAFIAAWKLRSRLEAGQPLGILFKRLSSITGHDENEYGDPRNEHVLLDLVFREGIDPRMHVFGHRNYFPAPVGLPPRAMSDHSLQAWVAVLVATLGFGSLYVPVKNYEIYDGVVYQWFQCCGILLAGLINACCRNDWDAAGHSSPGFYVCREGLLSGLFFQLANVLATQSVKSFGMSNYFTTQKVTNLGGAQLA</sequence>
<dbReference type="OrthoDB" id="426527at2759"/>
<comment type="similarity">
    <text evidence="2">Belongs to the TMEM144 family.</text>
</comment>
<proteinExistence type="inferred from homology"/>
<gene>
    <name evidence="6" type="ORF">AK812_SmicGene20036</name>
</gene>
<evidence type="ECO:0000256" key="4">
    <source>
        <dbReference type="ARBA" id="ARBA00022989"/>
    </source>
</evidence>